<evidence type="ECO:0000256" key="3">
    <source>
        <dbReference type="RuleBase" id="RU003457"/>
    </source>
</evidence>
<evidence type="ECO:0000259" key="4">
    <source>
        <dbReference type="Pfam" id="PF02678"/>
    </source>
</evidence>
<proteinExistence type="inferred from homology"/>
<dbReference type="InterPro" id="IPR012093">
    <property type="entry name" value="Pirin"/>
</dbReference>
<name>A0A433MFI5_9BURK</name>
<dbReference type="InterPro" id="IPR008778">
    <property type="entry name" value="Pirin_C_dom"/>
</dbReference>
<comment type="caution">
    <text evidence="6">The sequence shown here is derived from an EMBL/GenBank/DDBJ whole genome shotgun (WGS) entry which is preliminary data.</text>
</comment>
<gene>
    <name evidence="6" type="ORF">EJP67_06490</name>
</gene>
<dbReference type="Pfam" id="PF05726">
    <property type="entry name" value="Pirin_C"/>
    <property type="match status" value="1"/>
</dbReference>
<reference evidence="6 7" key="1">
    <citation type="submission" date="2018-12" db="EMBL/GenBank/DDBJ databases">
        <title>The genome sequences of Variovorax guangxiensis DSM 27352.</title>
        <authorList>
            <person name="Gao J."/>
            <person name="Sun J."/>
        </authorList>
    </citation>
    <scope>NUCLEOTIDE SEQUENCE [LARGE SCALE GENOMIC DNA]</scope>
    <source>
        <strain evidence="6 7">DSM 27352</strain>
    </source>
</reference>
<evidence type="ECO:0000259" key="5">
    <source>
        <dbReference type="Pfam" id="PF05726"/>
    </source>
</evidence>
<dbReference type="CDD" id="cd02909">
    <property type="entry name" value="cupin_pirin_N"/>
    <property type="match status" value="1"/>
</dbReference>
<keyword evidence="2" id="KW-0479">Metal-binding</keyword>
<protein>
    <submittedName>
        <fullName evidence="6">Pirin family protein</fullName>
    </submittedName>
</protein>
<dbReference type="Gene3D" id="2.60.120.10">
    <property type="entry name" value="Jelly Rolls"/>
    <property type="match status" value="2"/>
</dbReference>
<dbReference type="InterPro" id="IPR003829">
    <property type="entry name" value="Pirin_N_dom"/>
</dbReference>
<dbReference type="Pfam" id="PF02678">
    <property type="entry name" value="Pirin"/>
    <property type="match status" value="1"/>
</dbReference>
<comment type="cofactor">
    <cofactor evidence="2">
        <name>Fe cation</name>
        <dbReference type="ChEBI" id="CHEBI:24875"/>
    </cofactor>
    <text evidence="2">Binds 1 Fe cation per subunit.</text>
</comment>
<organism evidence="6 7">
    <name type="scientific">Variovorax guangxiensis</name>
    <dbReference type="NCBI Taxonomy" id="1775474"/>
    <lineage>
        <taxon>Bacteria</taxon>
        <taxon>Pseudomonadati</taxon>
        <taxon>Pseudomonadota</taxon>
        <taxon>Betaproteobacteria</taxon>
        <taxon>Burkholderiales</taxon>
        <taxon>Comamonadaceae</taxon>
        <taxon>Variovorax</taxon>
    </lineage>
</organism>
<dbReference type="CDD" id="cd02247">
    <property type="entry name" value="cupin_pirin_C"/>
    <property type="match status" value="1"/>
</dbReference>
<feature type="binding site" evidence="2">
    <location>
        <position position="118"/>
    </location>
    <ligand>
        <name>Fe cation</name>
        <dbReference type="ChEBI" id="CHEBI:24875"/>
    </ligand>
</feature>
<dbReference type="PIRSF" id="PIRSF006232">
    <property type="entry name" value="Pirin"/>
    <property type="match status" value="1"/>
</dbReference>
<accession>A0A433MFI5</accession>
<dbReference type="InterPro" id="IPR014710">
    <property type="entry name" value="RmlC-like_jellyroll"/>
</dbReference>
<dbReference type="GO" id="GO:0046872">
    <property type="term" value="F:metal ion binding"/>
    <property type="evidence" value="ECO:0007669"/>
    <property type="project" value="UniProtKB-KW"/>
</dbReference>
<feature type="domain" description="Pirin N-terminal" evidence="4">
    <location>
        <begin position="37"/>
        <end position="136"/>
    </location>
</feature>
<dbReference type="PANTHER" id="PTHR13903">
    <property type="entry name" value="PIRIN-RELATED"/>
    <property type="match status" value="1"/>
</dbReference>
<dbReference type="AlphaFoldDB" id="A0A433MFI5"/>
<keyword evidence="2" id="KW-0408">Iron</keyword>
<evidence type="ECO:0000256" key="2">
    <source>
        <dbReference type="PIRSR" id="PIRSR006232-1"/>
    </source>
</evidence>
<dbReference type="Proteomes" id="UP000281118">
    <property type="component" value="Unassembled WGS sequence"/>
</dbReference>
<evidence type="ECO:0000256" key="1">
    <source>
        <dbReference type="ARBA" id="ARBA00008416"/>
    </source>
</evidence>
<feature type="binding site" evidence="2">
    <location>
        <position position="74"/>
    </location>
    <ligand>
        <name>Fe cation</name>
        <dbReference type="ChEBI" id="CHEBI:24875"/>
    </ligand>
</feature>
<evidence type="ECO:0000313" key="6">
    <source>
        <dbReference type="EMBL" id="RUR66709.1"/>
    </source>
</evidence>
<dbReference type="InterPro" id="IPR011051">
    <property type="entry name" value="RmlC_Cupin_sf"/>
</dbReference>
<feature type="binding site" evidence="2">
    <location>
        <position position="120"/>
    </location>
    <ligand>
        <name>Fe cation</name>
        <dbReference type="ChEBI" id="CHEBI:24875"/>
    </ligand>
</feature>
<dbReference type="PANTHER" id="PTHR13903:SF8">
    <property type="entry name" value="PIRIN"/>
    <property type="match status" value="1"/>
</dbReference>
<evidence type="ECO:0000313" key="7">
    <source>
        <dbReference type="Proteomes" id="UP000281118"/>
    </source>
</evidence>
<sequence length="298" mass="32756">MTNANHHANHPTDPVATPRGIDHIVAGVSTSDGDGVKLTRVLQQPLQKRLDPYLMLDAFGSDNPGDYIGGFPNHPHRGFETVTYMIAGRMRHRDSAGHEGLLENGGVQWMTAGRGLVHSELPEQEEGLMEGFQLWLNLPAKDKMREPWYRDIQSAEIPEFTTTGGARVRVIAGASHGIEGAVRREHTEPLYLDIELPPNAEFAQPLPQDHNALVYVFRESLWIAGSEIPTRRMAILANDPGSDGVVLRAGATNHSPARALLIAGRPLNEPIAQYGPFVMNTPEQIRQAVHDFQNGKLG</sequence>
<dbReference type="OrthoDB" id="321327at2"/>
<dbReference type="EMBL" id="RXFT01000002">
    <property type="protein sequence ID" value="RUR66709.1"/>
    <property type="molecule type" value="Genomic_DNA"/>
</dbReference>
<dbReference type="RefSeq" id="WP_126020784.1">
    <property type="nucleotide sequence ID" value="NZ_RXFT01000002.1"/>
</dbReference>
<comment type="similarity">
    <text evidence="1 3">Belongs to the pirin family.</text>
</comment>
<feature type="binding site" evidence="2">
    <location>
        <position position="76"/>
    </location>
    <ligand>
        <name>Fe cation</name>
        <dbReference type="ChEBI" id="CHEBI:24875"/>
    </ligand>
</feature>
<feature type="domain" description="Pirin C-terminal" evidence="5">
    <location>
        <begin position="191"/>
        <end position="297"/>
    </location>
</feature>
<dbReference type="SUPFAM" id="SSF51182">
    <property type="entry name" value="RmlC-like cupins"/>
    <property type="match status" value="1"/>
</dbReference>